<dbReference type="Gene3D" id="3.60.15.10">
    <property type="entry name" value="Ribonuclease Z/Hydroxyacylglutathione hydrolase-like"/>
    <property type="match status" value="1"/>
</dbReference>
<dbReference type="Gene3D" id="1.10.10.10">
    <property type="entry name" value="Winged helix-like DNA-binding domain superfamily/Winged helix DNA-binding domain"/>
    <property type="match status" value="1"/>
</dbReference>
<accession>A0ABS5LFK5</accession>
<dbReference type="InterPro" id="IPR050662">
    <property type="entry name" value="Sec-metab_biosynth-thioest"/>
</dbReference>
<dbReference type="InterPro" id="IPR036866">
    <property type="entry name" value="RibonucZ/Hydroxyglut_hydro"/>
</dbReference>
<dbReference type="InterPro" id="IPR036388">
    <property type="entry name" value="WH-like_DNA-bd_sf"/>
</dbReference>
<dbReference type="PANTHER" id="PTHR23131">
    <property type="entry name" value="ENDORIBONUCLEASE LACTB2"/>
    <property type="match status" value="1"/>
</dbReference>
<proteinExistence type="predicted"/>
<name>A0ABS5LFK5_9BACI</name>
<dbReference type="Proteomes" id="UP000682403">
    <property type="component" value="Unassembled WGS sequence"/>
</dbReference>
<dbReference type="SUPFAM" id="SSF56281">
    <property type="entry name" value="Metallo-hydrolase/oxidoreductase"/>
    <property type="match status" value="1"/>
</dbReference>
<dbReference type="SMART" id="SM00849">
    <property type="entry name" value="Lactamase_B"/>
    <property type="match status" value="1"/>
</dbReference>
<dbReference type="InterPro" id="IPR001279">
    <property type="entry name" value="Metallo-B-lactamas"/>
</dbReference>
<dbReference type="Pfam" id="PF00753">
    <property type="entry name" value="Lactamase_B"/>
    <property type="match status" value="1"/>
</dbReference>
<comment type="caution">
    <text evidence="2">The sequence shown here is derived from an EMBL/GenBank/DDBJ whole genome shotgun (WGS) entry which is preliminary data.</text>
</comment>
<dbReference type="EMBL" id="JAGVRK010000001">
    <property type="protein sequence ID" value="MBS2969530.1"/>
    <property type="molecule type" value="Genomic_DNA"/>
</dbReference>
<gene>
    <name evidence="2" type="ORF">J9317_12215</name>
</gene>
<reference evidence="2 3" key="1">
    <citation type="submission" date="2021-04" db="EMBL/GenBank/DDBJ databases">
        <title>Metabacillus sp. strain KIGAM252 whole genome sequence.</title>
        <authorList>
            <person name="Seo M.-J."/>
            <person name="Cho E.-S."/>
            <person name="Hwang C.Y."/>
            <person name="Yoon D.J."/>
        </authorList>
    </citation>
    <scope>NUCLEOTIDE SEQUENCE [LARGE SCALE GENOMIC DNA]</scope>
    <source>
        <strain evidence="2 3">KIGAM252</strain>
    </source>
</reference>
<keyword evidence="3" id="KW-1185">Reference proteome</keyword>
<feature type="domain" description="Metallo-beta-lactamase" evidence="1">
    <location>
        <begin position="23"/>
        <end position="234"/>
    </location>
</feature>
<dbReference type="PANTHER" id="PTHR23131:SF4">
    <property type="entry name" value="METALLO-BETA-LACTAMASE SUPERFAMILY POTEIN"/>
    <property type="match status" value="1"/>
</dbReference>
<evidence type="ECO:0000313" key="3">
    <source>
        <dbReference type="Proteomes" id="UP000682403"/>
    </source>
</evidence>
<organism evidence="2 3">
    <name type="scientific">Metabacillus flavus</name>
    <dbReference type="NCBI Taxonomy" id="2823519"/>
    <lineage>
        <taxon>Bacteria</taxon>
        <taxon>Bacillati</taxon>
        <taxon>Bacillota</taxon>
        <taxon>Bacilli</taxon>
        <taxon>Bacillales</taxon>
        <taxon>Bacillaceae</taxon>
        <taxon>Metabacillus</taxon>
    </lineage>
</organism>
<dbReference type="RefSeq" id="WP_211558978.1">
    <property type="nucleotide sequence ID" value="NZ_JAGVRK010000001.1"/>
</dbReference>
<evidence type="ECO:0000313" key="2">
    <source>
        <dbReference type="EMBL" id="MBS2969530.1"/>
    </source>
</evidence>
<sequence length="319" mass="36037">MNPAQNQESIITMPIPTPFPVGDINVYVYRGDSLTLIDAGPKTEEALDSLKMQLEKAGYRLDDIEQVIVTHHHPDHVGLLDELKGARFIGHPYNEPWLSRDQGFLESQKTFFQGLLLEFGVDPVFMKYIKNLERSLAFSCTVSLDGTLINGDEVPGMPGFRVIETPGHAQSHIALYREADGILFGGDVLLKKISANPLLEPPMSGTERPKPQLQFNETFNKLLQLPLSRVFSGHGEIIENAHELIYYRKKRQADRAEEVRKMLAQKPMTAFQVCTELFPTVFHKELMLTMSETVAQLDYLENLGKITSNGSKENRMYFA</sequence>
<evidence type="ECO:0000259" key="1">
    <source>
        <dbReference type="SMART" id="SM00849"/>
    </source>
</evidence>
<protein>
    <submittedName>
        <fullName evidence="2">MBL fold metallo-hydrolase</fullName>
    </submittedName>
</protein>